<sequence length="77" mass="8003">MAVTASQRMRTTPCTDSHAAIATASPPPSSAEQSDPPLSMVVCDTGGLLEKRSAELYLWVGGKTGAEEHSVGFLQAV</sequence>
<dbReference type="AlphaFoldDB" id="A0A9Q1JA77"/>
<keyword evidence="3" id="KW-1185">Reference proteome</keyword>
<feature type="compositionally biased region" description="Polar residues" evidence="1">
    <location>
        <begin position="1"/>
        <end position="15"/>
    </location>
</feature>
<name>A0A9Q1JA77_SYNKA</name>
<reference evidence="2" key="1">
    <citation type="journal article" date="2023" name="Science">
        <title>Genome structures resolve the early diversification of teleost fishes.</title>
        <authorList>
            <person name="Parey E."/>
            <person name="Louis A."/>
            <person name="Montfort J."/>
            <person name="Bouchez O."/>
            <person name="Roques C."/>
            <person name="Iampietro C."/>
            <person name="Lluch J."/>
            <person name="Castinel A."/>
            <person name="Donnadieu C."/>
            <person name="Desvignes T."/>
            <person name="Floi Bucao C."/>
            <person name="Jouanno E."/>
            <person name="Wen M."/>
            <person name="Mejri S."/>
            <person name="Dirks R."/>
            <person name="Jansen H."/>
            <person name="Henkel C."/>
            <person name="Chen W.J."/>
            <person name="Zahm M."/>
            <person name="Cabau C."/>
            <person name="Klopp C."/>
            <person name="Thompson A.W."/>
            <person name="Robinson-Rechavi M."/>
            <person name="Braasch I."/>
            <person name="Lecointre G."/>
            <person name="Bobe J."/>
            <person name="Postlethwait J.H."/>
            <person name="Berthelot C."/>
            <person name="Roest Crollius H."/>
            <person name="Guiguen Y."/>
        </authorList>
    </citation>
    <scope>NUCLEOTIDE SEQUENCE</scope>
    <source>
        <strain evidence="2">WJC10195</strain>
    </source>
</reference>
<gene>
    <name evidence="2" type="ORF">SKAU_G00059430</name>
</gene>
<feature type="compositionally biased region" description="Low complexity" evidence="1">
    <location>
        <begin position="17"/>
        <end position="37"/>
    </location>
</feature>
<organism evidence="2 3">
    <name type="scientific">Synaphobranchus kaupii</name>
    <name type="common">Kaup's arrowtooth eel</name>
    <dbReference type="NCBI Taxonomy" id="118154"/>
    <lineage>
        <taxon>Eukaryota</taxon>
        <taxon>Metazoa</taxon>
        <taxon>Chordata</taxon>
        <taxon>Craniata</taxon>
        <taxon>Vertebrata</taxon>
        <taxon>Euteleostomi</taxon>
        <taxon>Actinopterygii</taxon>
        <taxon>Neopterygii</taxon>
        <taxon>Teleostei</taxon>
        <taxon>Anguilliformes</taxon>
        <taxon>Synaphobranchidae</taxon>
        <taxon>Synaphobranchus</taxon>
    </lineage>
</organism>
<dbReference type="Proteomes" id="UP001152622">
    <property type="component" value="Chromosome 2"/>
</dbReference>
<evidence type="ECO:0000313" key="3">
    <source>
        <dbReference type="Proteomes" id="UP001152622"/>
    </source>
</evidence>
<comment type="caution">
    <text evidence="2">The sequence shown here is derived from an EMBL/GenBank/DDBJ whole genome shotgun (WGS) entry which is preliminary data.</text>
</comment>
<evidence type="ECO:0000256" key="1">
    <source>
        <dbReference type="SAM" id="MobiDB-lite"/>
    </source>
</evidence>
<evidence type="ECO:0008006" key="4">
    <source>
        <dbReference type="Google" id="ProtNLM"/>
    </source>
</evidence>
<proteinExistence type="predicted"/>
<evidence type="ECO:0000313" key="2">
    <source>
        <dbReference type="EMBL" id="KAJ8375363.1"/>
    </source>
</evidence>
<protein>
    <recommendedName>
        <fullName evidence="4">Gelsolin</fullName>
    </recommendedName>
</protein>
<accession>A0A9Q1JA77</accession>
<feature type="region of interest" description="Disordered" evidence="1">
    <location>
        <begin position="1"/>
        <end position="39"/>
    </location>
</feature>
<dbReference type="EMBL" id="JAINUF010000002">
    <property type="protein sequence ID" value="KAJ8375363.1"/>
    <property type="molecule type" value="Genomic_DNA"/>
</dbReference>